<protein>
    <submittedName>
        <fullName evidence="1">Uncharacterized protein</fullName>
    </submittedName>
</protein>
<name>A0A679BB04_ORYGL</name>
<evidence type="ECO:0000313" key="1">
    <source>
        <dbReference type="EMBL" id="BBF89503.1"/>
    </source>
</evidence>
<reference evidence="1" key="1">
    <citation type="submission" date="2018-08" db="EMBL/GenBank/DDBJ databases">
        <title>Oryza glaberrima genomic DNA, chromosome 11, BAC clone:Ogla0116K10.</title>
        <authorList>
            <person name="Wu J."/>
            <person name="Kanamori H."/>
        </authorList>
    </citation>
    <scope>NUCLEOTIDE SEQUENCE</scope>
    <source>
        <strain evidence="1">IRGC104038</strain>
    </source>
</reference>
<organism evidence="1">
    <name type="scientific">Oryza glaberrima</name>
    <name type="common">African rice</name>
    <dbReference type="NCBI Taxonomy" id="4538"/>
    <lineage>
        <taxon>Eukaryota</taxon>
        <taxon>Viridiplantae</taxon>
        <taxon>Streptophyta</taxon>
        <taxon>Embryophyta</taxon>
        <taxon>Tracheophyta</taxon>
        <taxon>Spermatophyta</taxon>
        <taxon>Magnoliopsida</taxon>
        <taxon>Liliopsida</taxon>
        <taxon>Poales</taxon>
        <taxon>Poaceae</taxon>
        <taxon>BOP clade</taxon>
        <taxon>Oryzoideae</taxon>
        <taxon>Oryzeae</taxon>
        <taxon>Oryzinae</taxon>
        <taxon>Oryza</taxon>
    </lineage>
</organism>
<proteinExistence type="predicted"/>
<gene>
    <name evidence="1" type="primary">Ogla0116K10.39</name>
</gene>
<dbReference type="EMBL" id="AP018861">
    <property type="protein sequence ID" value="BBF89503.1"/>
    <property type="molecule type" value="Genomic_DNA"/>
</dbReference>
<sequence length="141" mass="15657">MNYACLLCFVSAQQRAGEIVSLLQNQLNINITSKELQVMNSIEVTVVSRKLDEKQKDASYKCFVVDMNCKLTEKVVHCGLKCPINQEGGAQWRAPASSLLPSPAKQKPLGGIECQCVVGVFGIREKGELEEMRKRSELLDI</sequence>
<dbReference type="AlphaFoldDB" id="A0A679BB04"/>
<accession>A0A679BB04</accession>